<protein>
    <submittedName>
        <fullName evidence="2">Uncharacterized protein</fullName>
    </submittedName>
</protein>
<dbReference type="EMBL" id="JAAGRQ010000007">
    <property type="protein sequence ID" value="NDY55661.1"/>
    <property type="molecule type" value="Genomic_DNA"/>
</dbReference>
<dbReference type="AlphaFoldDB" id="A0A7K3NHI8"/>
<evidence type="ECO:0000313" key="2">
    <source>
        <dbReference type="EMBL" id="NDY55661.1"/>
    </source>
</evidence>
<feature type="compositionally biased region" description="Low complexity" evidence="1">
    <location>
        <begin position="64"/>
        <end position="98"/>
    </location>
</feature>
<gene>
    <name evidence="2" type="ORF">G3N56_02755</name>
</gene>
<keyword evidence="3" id="KW-1185">Reference proteome</keyword>
<evidence type="ECO:0000256" key="1">
    <source>
        <dbReference type="SAM" id="MobiDB-lite"/>
    </source>
</evidence>
<comment type="caution">
    <text evidence="2">The sequence shown here is derived from an EMBL/GenBank/DDBJ whole genome shotgun (WGS) entry which is preliminary data.</text>
</comment>
<accession>A0A7K3NHI8</accession>
<organism evidence="2 3">
    <name type="scientific">Desulfolutivibrio sulfodismutans</name>
    <dbReference type="NCBI Taxonomy" id="63561"/>
    <lineage>
        <taxon>Bacteria</taxon>
        <taxon>Pseudomonadati</taxon>
        <taxon>Thermodesulfobacteriota</taxon>
        <taxon>Desulfovibrionia</taxon>
        <taxon>Desulfovibrionales</taxon>
        <taxon>Desulfovibrionaceae</taxon>
        <taxon>Desulfolutivibrio</taxon>
    </lineage>
</organism>
<feature type="compositionally biased region" description="Pro residues" evidence="1">
    <location>
        <begin position="99"/>
        <end position="108"/>
    </location>
</feature>
<proteinExistence type="predicted"/>
<reference evidence="2 3" key="1">
    <citation type="submission" date="2020-02" db="EMBL/GenBank/DDBJ databases">
        <title>Comparative genomics of sulfur disproportionating microorganisms.</title>
        <authorList>
            <person name="Ward L.M."/>
            <person name="Bertran E."/>
            <person name="Johnston D.T."/>
        </authorList>
    </citation>
    <scope>NUCLEOTIDE SEQUENCE [LARGE SCALE GENOMIC DNA]</scope>
    <source>
        <strain evidence="2 3">DSM 3696</strain>
    </source>
</reference>
<name>A0A7K3NHI8_9BACT</name>
<dbReference type="PANTHER" id="PTHR38589">
    <property type="entry name" value="BLR0621 PROTEIN"/>
    <property type="match status" value="1"/>
</dbReference>
<dbReference type="Proteomes" id="UP000469724">
    <property type="component" value="Unassembled WGS sequence"/>
</dbReference>
<feature type="region of interest" description="Disordered" evidence="1">
    <location>
        <begin position="22"/>
        <end position="113"/>
    </location>
</feature>
<dbReference type="RefSeq" id="WP_163300712.1">
    <property type="nucleotide sequence ID" value="NZ_JAAGRQ010000007.1"/>
</dbReference>
<sequence>MTHAFLVFFVFLSVLCGTSGCSEDVSRDEPAKVVTGTTPVVQPEEVHGGKALDGSPLPSPKSLAVAEPAPAPAAGTNATPVPAAADAPVSLPTAQTSPASPPSVPAQPPLHDATPLSAAKKLVLVVSPDWNANRAEVSLYSRDSLSAPWKRLGSPSPCMVGRNGLAWGRGLAEPLSDGPRKKEGDGKTPAGLFPLPLAFGYEPQAKASQAGIRLPYLPLTASTVCVTDPDSAAFNDLADSKNSTAAWTRQDRMTRDDNANRLGAFIGHNRPDPRPGLGSCVFLNVEPAPNKPTGGSVGCPEPLVREILAWLDPDSKPLIAILPQPALASAQTAWGLPR</sequence>
<evidence type="ECO:0000313" key="3">
    <source>
        <dbReference type="Proteomes" id="UP000469724"/>
    </source>
</evidence>
<dbReference type="PANTHER" id="PTHR38589:SF1">
    <property type="entry name" value="BLR0621 PROTEIN"/>
    <property type="match status" value="1"/>
</dbReference>